<accession>A0ACC6JQ67</accession>
<comment type="caution">
    <text evidence="1">The sequence shown here is derived from an EMBL/GenBank/DDBJ whole genome shotgun (WGS) entry which is preliminary data.</text>
</comment>
<keyword evidence="2" id="KW-1185">Reference proteome</keyword>
<protein>
    <submittedName>
        <fullName evidence="1">Uncharacterized protein</fullName>
    </submittedName>
</protein>
<evidence type="ECO:0000313" key="1">
    <source>
        <dbReference type="EMBL" id="MDR6608692.1"/>
    </source>
</evidence>
<gene>
    <name evidence="1" type="ORF">J2X87_003779</name>
</gene>
<reference evidence="1" key="1">
    <citation type="submission" date="2023-07" db="EMBL/GenBank/DDBJ databases">
        <title>Sorghum-associated microbial communities from plants grown in Nebraska, USA.</title>
        <authorList>
            <person name="Schachtman D."/>
        </authorList>
    </citation>
    <scope>NUCLEOTIDE SEQUENCE</scope>
    <source>
        <strain evidence="1">BE46</strain>
    </source>
</reference>
<dbReference type="EMBL" id="JAVDSD010000008">
    <property type="protein sequence ID" value="MDR6608692.1"/>
    <property type="molecule type" value="Genomic_DNA"/>
</dbReference>
<dbReference type="Proteomes" id="UP001259420">
    <property type="component" value="Unassembled WGS sequence"/>
</dbReference>
<proteinExistence type="predicted"/>
<name>A0ACC6JQ67_9PSED</name>
<sequence>MNLSPLEIQSIIERSFLPSVCTCSVAPDQSLTIRVCDCMTGHVDLVATHVPLWKLDSVHGIATLVAEMRQQIQSQKNVKPTFYH</sequence>
<evidence type="ECO:0000313" key="2">
    <source>
        <dbReference type="Proteomes" id="UP001259420"/>
    </source>
</evidence>
<organism evidence="1 2">
    <name type="scientific">Pseudomonas synxantha</name>
    <dbReference type="NCBI Taxonomy" id="47883"/>
    <lineage>
        <taxon>Bacteria</taxon>
        <taxon>Pseudomonadati</taxon>
        <taxon>Pseudomonadota</taxon>
        <taxon>Gammaproteobacteria</taxon>
        <taxon>Pseudomonadales</taxon>
        <taxon>Pseudomonadaceae</taxon>
        <taxon>Pseudomonas</taxon>
    </lineage>
</organism>